<evidence type="ECO:0000256" key="1">
    <source>
        <dbReference type="SAM" id="SignalP"/>
    </source>
</evidence>
<gene>
    <name evidence="3" type="ORF">H9L06_06360</name>
</gene>
<dbReference type="InterPro" id="IPR007210">
    <property type="entry name" value="ABC_Gly_betaine_transp_sub-bd"/>
</dbReference>
<protein>
    <recommendedName>
        <fullName evidence="2">ABC-type glycine betaine transport system substrate-binding domain-containing protein</fullName>
    </recommendedName>
</protein>
<dbReference type="AlphaFoldDB" id="A0A7G9S273"/>
<dbReference type="SUPFAM" id="SSF53850">
    <property type="entry name" value="Periplasmic binding protein-like II"/>
    <property type="match status" value="1"/>
</dbReference>
<dbReference type="GO" id="GO:0022857">
    <property type="term" value="F:transmembrane transporter activity"/>
    <property type="evidence" value="ECO:0007669"/>
    <property type="project" value="InterPro"/>
</dbReference>
<dbReference type="EMBL" id="CP060716">
    <property type="protein sequence ID" value="QNN61948.1"/>
    <property type="molecule type" value="Genomic_DNA"/>
</dbReference>
<proteinExistence type="predicted"/>
<organism evidence="3 4">
    <name type="scientific">Leucobacter denitrificans</name>
    <dbReference type="NCBI Taxonomy" id="683042"/>
    <lineage>
        <taxon>Bacteria</taxon>
        <taxon>Bacillati</taxon>
        <taxon>Actinomycetota</taxon>
        <taxon>Actinomycetes</taxon>
        <taxon>Micrococcales</taxon>
        <taxon>Microbacteriaceae</taxon>
        <taxon>Leucobacter</taxon>
    </lineage>
</organism>
<dbReference type="Proteomes" id="UP000515934">
    <property type="component" value="Chromosome"/>
</dbReference>
<evidence type="ECO:0000313" key="4">
    <source>
        <dbReference type="Proteomes" id="UP000515934"/>
    </source>
</evidence>
<feature type="domain" description="ABC-type glycine betaine transport system substrate-binding" evidence="2">
    <location>
        <begin position="53"/>
        <end position="330"/>
    </location>
</feature>
<dbReference type="Pfam" id="PF04069">
    <property type="entry name" value="OpuAC"/>
    <property type="match status" value="1"/>
</dbReference>
<dbReference type="RefSeq" id="WP_187554419.1">
    <property type="nucleotide sequence ID" value="NZ_CP060716.1"/>
</dbReference>
<dbReference type="Gene3D" id="3.40.190.10">
    <property type="entry name" value="Periplasmic binding protein-like II"/>
    <property type="match status" value="1"/>
</dbReference>
<reference evidence="3 4" key="1">
    <citation type="submission" date="2020-08" db="EMBL/GenBank/DDBJ databases">
        <title>Genome sequence of Leucobacter denitrificans KACC 14055T.</title>
        <authorList>
            <person name="Hyun D.-W."/>
            <person name="Bae J.-W."/>
        </authorList>
    </citation>
    <scope>NUCLEOTIDE SEQUENCE [LARGE SCALE GENOMIC DNA]</scope>
    <source>
        <strain evidence="3 4">KACC 14055</strain>
    </source>
</reference>
<evidence type="ECO:0000259" key="2">
    <source>
        <dbReference type="Pfam" id="PF04069"/>
    </source>
</evidence>
<dbReference type="KEGG" id="ldn:H9L06_06360"/>
<dbReference type="GO" id="GO:0043190">
    <property type="term" value="C:ATP-binding cassette (ABC) transporter complex"/>
    <property type="evidence" value="ECO:0007669"/>
    <property type="project" value="InterPro"/>
</dbReference>
<feature type="chain" id="PRO_5028855669" description="ABC-type glycine betaine transport system substrate-binding domain-containing protein" evidence="1">
    <location>
        <begin position="38"/>
        <end position="341"/>
    </location>
</feature>
<name>A0A7G9S273_9MICO</name>
<sequence length="341" mass="37797">MVHLKKKQSRFITAVALGLGAAALLSACAPQSVTATAEGVPAEISEALAAEGKVTFTDNLYMESSIQAYLMAAVINEAGGEADVLQGRHPETMAAMSNGDAIVSLDIWRWQYPDLWEQYVEQEGVVVEVGTSEYTGEEGWYVPSYVVEGDTERGIEPMCPGLPDWEALNECVDVFKSAKTGDKGQYTTGAEAWADAYGDTDRIANLDLNYEMVFAGSEAALFADLTRAYEQGKPWLGLMWRPNYMTHKYDLTRVDFPEYSDECWGNTYACQWPETTIYKIASTAVQEDHPTLFGIVENYGITNEQLHEMQSLVTDDGMSPEDAAESWMDENTDIWQAWLTA</sequence>
<dbReference type="Gene3D" id="3.40.190.100">
    <property type="entry name" value="Glycine betaine-binding periplasmic protein, domain 2"/>
    <property type="match status" value="1"/>
</dbReference>
<evidence type="ECO:0000313" key="3">
    <source>
        <dbReference type="EMBL" id="QNN61948.1"/>
    </source>
</evidence>
<dbReference type="PROSITE" id="PS51257">
    <property type="entry name" value="PROKAR_LIPOPROTEIN"/>
    <property type="match status" value="1"/>
</dbReference>
<feature type="signal peptide" evidence="1">
    <location>
        <begin position="1"/>
        <end position="37"/>
    </location>
</feature>
<keyword evidence="4" id="KW-1185">Reference proteome</keyword>
<accession>A0A7G9S273</accession>
<keyword evidence="1" id="KW-0732">Signal</keyword>